<comment type="caution">
    <text evidence="1">The sequence shown here is derived from an EMBL/GenBank/DDBJ whole genome shotgun (WGS) entry which is preliminary data.</text>
</comment>
<dbReference type="RefSeq" id="WP_017533541.1">
    <property type="nucleotide sequence ID" value="NZ_JBEXQM010000017.1"/>
</dbReference>
<proteinExistence type="predicted"/>
<dbReference type="Pfam" id="PF10604">
    <property type="entry name" value="Polyketide_cyc2"/>
    <property type="match status" value="1"/>
</dbReference>
<dbReference type="InterPro" id="IPR019587">
    <property type="entry name" value="Polyketide_cyclase/dehydratase"/>
</dbReference>
<dbReference type="Proteomes" id="UP000467124">
    <property type="component" value="Unassembled WGS sequence"/>
</dbReference>
<dbReference type="InterPro" id="IPR023393">
    <property type="entry name" value="START-like_dom_sf"/>
</dbReference>
<name>A0A7K2IPQ9_9ACTN</name>
<dbReference type="EMBL" id="WWHY01000001">
    <property type="protein sequence ID" value="MYR31959.1"/>
    <property type="molecule type" value="Genomic_DNA"/>
</dbReference>
<evidence type="ECO:0000313" key="2">
    <source>
        <dbReference type="Proteomes" id="UP000467124"/>
    </source>
</evidence>
<dbReference type="Gene3D" id="3.30.530.20">
    <property type="match status" value="1"/>
</dbReference>
<dbReference type="CDD" id="cd07821">
    <property type="entry name" value="PYR_PYL_RCAR_like"/>
    <property type="match status" value="1"/>
</dbReference>
<evidence type="ECO:0000313" key="1">
    <source>
        <dbReference type="EMBL" id="MYR31959.1"/>
    </source>
</evidence>
<sequence length="168" mass="19195">MNAFRYELAPVDETFFDTAPMRRRIGLELAADPDEVWAGLTSPRPLSWCRALGDVHYSSEPPYGVGTTREASVLGAYRMRERFFRWDEEARHKSFYATESTLPLFESFAEDYHVLPFDGGSKLVWSFAFSPWRRLDSALQLGRPLADSLLASLVKDTRAHFGPLTEVR</sequence>
<reference evidence="1 2" key="1">
    <citation type="journal article" date="2019" name="Nat. Commun.">
        <title>The antimicrobial potential of Streptomyces from insect microbiomes.</title>
        <authorList>
            <person name="Chevrette M.G."/>
            <person name="Carlson C.M."/>
            <person name="Ortega H.E."/>
            <person name="Thomas C."/>
            <person name="Ananiev G.E."/>
            <person name="Barns K.J."/>
            <person name="Book A.J."/>
            <person name="Cagnazzo J."/>
            <person name="Carlos C."/>
            <person name="Flanigan W."/>
            <person name="Grubbs K.J."/>
            <person name="Horn H.A."/>
            <person name="Hoffmann F.M."/>
            <person name="Klassen J.L."/>
            <person name="Knack J.J."/>
            <person name="Lewin G.R."/>
            <person name="McDonald B.R."/>
            <person name="Muller L."/>
            <person name="Melo W.G.P."/>
            <person name="Pinto-Tomas A.A."/>
            <person name="Schmitz A."/>
            <person name="Wendt-Pienkowski E."/>
            <person name="Wildman S."/>
            <person name="Zhao M."/>
            <person name="Zhang F."/>
            <person name="Bugni T.S."/>
            <person name="Andes D.R."/>
            <person name="Pupo M.T."/>
            <person name="Currie C.R."/>
        </authorList>
    </citation>
    <scope>NUCLEOTIDE SEQUENCE [LARGE SCALE GENOMIC DNA]</scope>
    <source>
        <strain evidence="1 2">SID5840</strain>
    </source>
</reference>
<dbReference type="AlphaFoldDB" id="A0A7K2IPQ9"/>
<organism evidence="1 2">
    <name type="scientific">Nocardiopsis alba</name>
    <dbReference type="NCBI Taxonomy" id="53437"/>
    <lineage>
        <taxon>Bacteria</taxon>
        <taxon>Bacillati</taxon>
        <taxon>Actinomycetota</taxon>
        <taxon>Actinomycetes</taxon>
        <taxon>Streptosporangiales</taxon>
        <taxon>Nocardiopsidaceae</taxon>
        <taxon>Nocardiopsis</taxon>
    </lineage>
</organism>
<dbReference type="SUPFAM" id="SSF55961">
    <property type="entry name" value="Bet v1-like"/>
    <property type="match status" value="1"/>
</dbReference>
<gene>
    <name evidence="1" type="ORF">GTW20_06635</name>
</gene>
<accession>A0A7K2IPQ9</accession>
<protein>
    <submittedName>
        <fullName evidence="1">SRPBCC family protein</fullName>
    </submittedName>
</protein>